<dbReference type="RefSeq" id="WP_328938588.1">
    <property type="nucleotide sequence ID" value="NZ_CP108133.1"/>
</dbReference>
<feature type="region of interest" description="Disordered" evidence="1">
    <location>
        <begin position="45"/>
        <end position="74"/>
    </location>
</feature>
<organism evidence="2 3">
    <name type="scientific">Streptomyces tauricus</name>
    <dbReference type="NCBI Taxonomy" id="68274"/>
    <lineage>
        <taxon>Bacteria</taxon>
        <taxon>Bacillati</taxon>
        <taxon>Actinomycetota</taxon>
        <taxon>Actinomycetes</taxon>
        <taxon>Kitasatosporales</taxon>
        <taxon>Streptomycetaceae</taxon>
        <taxon>Streptomyces</taxon>
        <taxon>Streptomyces aurantiacus group</taxon>
    </lineage>
</organism>
<gene>
    <name evidence="2" type="ORF">OG288_28680</name>
</gene>
<dbReference type="Proteomes" id="UP001432166">
    <property type="component" value="Chromosome"/>
</dbReference>
<reference evidence="2" key="1">
    <citation type="submission" date="2022-10" db="EMBL/GenBank/DDBJ databases">
        <title>The complete genomes of actinobacterial strains from the NBC collection.</title>
        <authorList>
            <person name="Joergensen T.S."/>
            <person name="Alvarez Arevalo M."/>
            <person name="Sterndorff E.B."/>
            <person name="Faurdal D."/>
            <person name="Vuksanovic O."/>
            <person name="Mourched A.-S."/>
            <person name="Charusanti P."/>
            <person name="Shaw S."/>
            <person name="Blin K."/>
            <person name="Weber T."/>
        </authorList>
    </citation>
    <scope>NUCLEOTIDE SEQUENCE</scope>
    <source>
        <strain evidence="2">NBC_00189</strain>
    </source>
</reference>
<evidence type="ECO:0000313" key="2">
    <source>
        <dbReference type="EMBL" id="WTP51928.1"/>
    </source>
</evidence>
<protein>
    <recommendedName>
        <fullName evidence="4">Acyl carrier protein</fullName>
    </recommendedName>
</protein>
<name>A0ABZ1JQD9_9ACTN</name>
<keyword evidence="3" id="KW-1185">Reference proteome</keyword>
<sequence>MTRSLAQLIVGHVADRWGVDTLTVGRSVWCELDLLRVEFAPDGGAAGSHDTHAVAADRTSRRGGRTCEEQESLR</sequence>
<evidence type="ECO:0000256" key="1">
    <source>
        <dbReference type="SAM" id="MobiDB-lite"/>
    </source>
</evidence>
<proteinExistence type="predicted"/>
<feature type="compositionally biased region" description="Basic and acidic residues" evidence="1">
    <location>
        <begin position="65"/>
        <end position="74"/>
    </location>
</feature>
<dbReference type="EMBL" id="CP108133">
    <property type="protein sequence ID" value="WTP51928.1"/>
    <property type="molecule type" value="Genomic_DNA"/>
</dbReference>
<evidence type="ECO:0008006" key="4">
    <source>
        <dbReference type="Google" id="ProtNLM"/>
    </source>
</evidence>
<accession>A0ABZ1JQD9</accession>
<evidence type="ECO:0000313" key="3">
    <source>
        <dbReference type="Proteomes" id="UP001432166"/>
    </source>
</evidence>